<protein>
    <submittedName>
        <fullName evidence="1">Uncharacterized protein</fullName>
    </submittedName>
</protein>
<dbReference type="OMA" id="MFISRAR"/>
<dbReference type="Proteomes" id="UP000017836">
    <property type="component" value="Unassembled WGS sequence"/>
</dbReference>
<dbReference type="STRING" id="13333.W1NJW9"/>
<dbReference type="eggNOG" id="KOG0800">
    <property type="taxonomic scope" value="Eukaryota"/>
</dbReference>
<name>W1NJW9_AMBTC</name>
<dbReference type="HOGENOM" id="CLU_1789457_0_0_1"/>
<accession>W1NJW9</accession>
<proteinExistence type="predicted"/>
<gene>
    <name evidence="1" type="ORF">AMTR_s00129p00124600</name>
</gene>
<sequence length="145" mass="16558">MGSSEEELAVTLDDLQKKLGKKNSFEDAVTSIQVLLHDTYPVASPPLKEKIYSVVCRVGTILQTRYTAPGFWVAGLRLFEETECLVSKQSEKENMRMFISRAREHMMEIDNQPDSSESARNNARGIYHCPYNLNLDNMVLLINWT</sequence>
<dbReference type="Gramene" id="ERM96082">
    <property type="protein sequence ID" value="ERM96082"/>
    <property type="gene ID" value="AMTR_s00129p00124600"/>
</dbReference>
<reference evidence="2" key="1">
    <citation type="journal article" date="2013" name="Science">
        <title>The Amborella genome and the evolution of flowering plants.</title>
        <authorList>
            <consortium name="Amborella Genome Project"/>
        </authorList>
    </citation>
    <scope>NUCLEOTIDE SEQUENCE [LARGE SCALE GENOMIC DNA]</scope>
</reference>
<evidence type="ECO:0000313" key="2">
    <source>
        <dbReference type="Proteomes" id="UP000017836"/>
    </source>
</evidence>
<dbReference type="EMBL" id="KI397331">
    <property type="protein sequence ID" value="ERM96082.1"/>
    <property type="molecule type" value="Genomic_DNA"/>
</dbReference>
<keyword evidence="2" id="KW-1185">Reference proteome</keyword>
<evidence type="ECO:0000313" key="1">
    <source>
        <dbReference type="EMBL" id="ERM96082.1"/>
    </source>
</evidence>
<organism evidence="1 2">
    <name type="scientific">Amborella trichopoda</name>
    <dbReference type="NCBI Taxonomy" id="13333"/>
    <lineage>
        <taxon>Eukaryota</taxon>
        <taxon>Viridiplantae</taxon>
        <taxon>Streptophyta</taxon>
        <taxon>Embryophyta</taxon>
        <taxon>Tracheophyta</taxon>
        <taxon>Spermatophyta</taxon>
        <taxon>Magnoliopsida</taxon>
        <taxon>Amborellales</taxon>
        <taxon>Amborellaceae</taxon>
        <taxon>Amborella</taxon>
    </lineage>
</organism>
<dbReference type="AlphaFoldDB" id="W1NJW9"/>